<dbReference type="Pfam" id="PF01715">
    <property type="entry name" value="IPPT"/>
    <property type="match status" value="1"/>
</dbReference>
<evidence type="ECO:0000313" key="14">
    <source>
        <dbReference type="EMBL" id="ADV81110.1"/>
    </source>
</evidence>
<comment type="similarity">
    <text evidence="3 10 13">Belongs to the IPP transferase family.</text>
</comment>
<keyword evidence="5 10" id="KW-0819">tRNA processing</keyword>
<evidence type="ECO:0000256" key="1">
    <source>
        <dbReference type="ARBA" id="ARBA00001946"/>
    </source>
</evidence>
<sequence length="306" mass="33544">MSDPLLLAIVGPTGSGKTALSLALAEELNGEIVSCDSVSIYRGMEIGSAKPTAAERARIPHHMLDVADPSEAYTAGDYSRAGREVLADLHSRGKTPIVAGGTGLYLRALLDGLSPVPPRDEELRKRLRHSVQRHGDAHLHSLLSRIDPKAAARIHANDQSKLLRAVEISLLERRPLSAQFHAAPPEPLKEFRIVKIGLTPPRAILYQRLDTRAAEMFTNGLVEETRSLIARYGKDCRALTSLGYTQAVAEINGTLTHEQAVASAQQGHRNYAKRQLTWFRAEPDIHWIEDFGAPSLKRAAEIIQSL</sequence>
<name>E8V0P7_TERSS</name>
<dbReference type="eggNOG" id="COG0324">
    <property type="taxonomic scope" value="Bacteria"/>
</dbReference>
<keyword evidence="7 10" id="KW-0067">ATP-binding</keyword>
<keyword evidence="6 10" id="KW-0547">Nucleotide-binding</keyword>
<feature type="site" description="Interaction with substrate tRNA" evidence="10">
    <location>
        <position position="102"/>
    </location>
</feature>
<evidence type="ECO:0000256" key="10">
    <source>
        <dbReference type="HAMAP-Rule" id="MF_00185"/>
    </source>
</evidence>
<dbReference type="STRING" id="401053.AciPR4_0272"/>
<comment type="catalytic activity">
    <reaction evidence="9 10 11">
        <text>adenosine(37) in tRNA + dimethylallyl diphosphate = N(6)-dimethylallyladenosine(37) in tRNA + diphosphate</text>
        <dbReference type="Rhea" id="RHEA:26482"/>
        <dbReference type="Rhea" id="RHEA-COMP:10162"/>
        <dbReference type="Rhea" id="RHEA-COMP:10375"/>
        <dbReference type="ChEBI" id="CHEBI:33019"/>
        <dbReference type="ChEBI" id="CHEBI:57623"/>
        <dbReference type="ChEBI" id="CHEBI:74411"/>
        <dbReference type="ChEBI" id="CHEBI:74415"/>
        <dbReference type="EC" id="2.5.1.75"/>
    </reaction>
</comment>
<comment type="cofactor">
    <cofactor evidence="1 10">
        <name>Mg(2+)</name>
        <dbReference type="ChEBI" id="CHEBI:18420"/>
    </cofactor>
</comment>
<protein>
    <recommendedName>
        <fullName evidence="10">tRNA dimethylallyltransferase</fullName>
        <ecNumber evidence="10">2.5.1.75</ecNumber>
    </recommendedName>
    <alternativeName>
        <fullName evidence="10">Dimethylallyl diphosphate:tRNA dimethylallyltransferase</fullName>
        <shortName evidence="10">DMAPP:tRNA dimethylallyltransferase</shortName>
        <shortName evidence="10">DMATase</shortName>
    </alternativeName>
    <alternativeName>
        <fullName evidence="10">Isopentenyl-diphosphate:tRNA isopentenyltransferase</fullName>
        <shortName evidence="10">IPP transferase</shortName>
        <shortName evidence="10">IPPT</shortName>
        <shortName evidence="10">IPTase</shortName>
    </alternativeName>
</protein>
<dbReference type="HAMAP" id="MF_00185">
    <property type="entry name" value="IPP_trans"/>
    <property type="match status" value="1"/>
</dbReference>
<dbReference type="InterPro" id="IPR027417">
    <property type="entry name" value="P-loop_NTPase"/>
</dbReference>
<dbReference type="Proteomes" id="UP000006844">
    <property type="component" value="Chromosome"/>
</dbReference>
<dbReference type="EMBL" id="CP002467">
    <property type="protein sequence ID" value="ADV81110.1"/>
    <property type="molecule type" value="Genomic_DNA"/>
</dbReference>
<dbReference type="PANTHER" id="PTHR11088">
    <property type="entry name" value="TRNA DIMETHYLALLYLTRANSFERASE"/>
    <property type="match status" value="1"/>
</dbReference>
<dbReference type="Gene3D" id="3.40.50.300">
    <property type="entry name" value="P-loop containing nucleotide triphosphate hydrolases"/>
    <property type="match status" value="1"/>
</dbReference>
<evidence type="ECO:0000313" key="15">
    <source>
        <dbReference type="Proteomes" id="UP000006844"/>
    </source>
</evidence>
<evidence type="ECO:0000256" key="5">
    <source>
        <dbReference type="ARBA" id="ARBA00022694"/>
    </source>
</evidence>
<evidence type="ECO:0000256" key="7">
    <source>
        <dbReference type="ARBA" id="ARBA00022840"/>
    </source>
</evidence>
<dbReference type="Gene3D" id="1.10.20.140">
    <property type="match status" value="1"/>
</dbReference>
<dbReference type="OrthoDB" id="9776390at2"/>
<dbReference type="HOGENOM" id="CLU_032616_0_1_0"/>
<dbReference type="RefSeq" id="WP_013566843.1">
    <property type="nucleotide sequence ID" value="NC_014963.1"/>
</dbReference>
<dbReference type="PANTHER" id="PTHR11088:SF60">
    <property type="entry name" value="TRNA DIMETHYLALLYLTRANSFERASE"/>
    <property type="match status" value="1"/>
</dbReference>
<dbReference type="GO" id="GO:0005524">
    <property type="term" value="F:ATP binding"/>
    <property type="evidence" value="ECO:0007669"/>
    <property type="project" value="UniProtKB-UniRule"/>
</dbReference>
<dbReference type="SUPFAM" id="SSF52540">
    <property type="entry name" value="P-loop containing nucleoside triphosphate hydrolases"/>
    <property type="match status" value="2"/>
</dbReference>
<reference evidence="14 15" key="1">
    <citation type="journal article" date="2012" name="Stand. Genomic Sci.">
        <title>Complete genome sequence of Terriglobus saanensis type strain SP1PR4(T), an Acidobacteria from tundra soil.</title>
        <authorList>
            <person name="Rawat S.R."/>
            <person name="Mannisto M.K."/>
            <person name="Starovoytov V."/>
            <person name="Goodwin L."/>
            <person name="Nolan M."/>
            <person name="Hauser L."/>
            <person name="Land M."/>
            <person name="Davenport K.W."/>
            <person name="Woyke T."/>
            <person name="Haggblom M.M."/>
        </authorList>
    </citation>
    <scope>NUCLEOTIDE SEQUENCE</scope>
    <source>
        <strain evidence="15">ATCC BAA-1853 / DSM 23119 / SP1PR4</strain>
    </source>
</reference>
<dbReference type="InterPro" id="IPR018022">
    <property type="entry name" value="IPT"/>
</dbReference>
<evidence type="ECO:0000256" key="11">
    <source>
        <dbReference type="RuleBase" id="RU003783"/>
    </source>
</evidence>
<dbReference type="InterPro" id="IPR039657">
    <property type="entry name" value="Dimethylallyltransferase"/>
</dbReference>
<dbReference type="KEGG" id="tsa:AciPR4_0272"/>
<evidence type="ECO:0000256" key="9">
    <source>
        <dbReference type="ARBA" id="ARBA00049563"/>
    </source>
</evidence>
<evidence type="ECO:0000256" key="13">
    <source>
        <dbReference type="RuleBase" id="RU003785"/>
    </source>
</evidence>
<dbReference type="AlphaFoldDB" id="E8V0P7"/>
<organism evidence="14 15">
    <name type="scientific">Terriglobus saanensis (strain ATCC BAA-1853 / DSM 23119 / SP1PR4)</name>
    <dbReference type="NCBI Taxonomy" id="401053"/>
    <lineage>
        <taxon>Bacteria</taxon>
        <taxon>Pseudomonadati</taxon>
        <taxon>Acidobacteriota</taxon>
        <taxon>Terriglobia</taxon>
        <taxon>Terriglobales</taxon>
        <taxon>Acidobacteriaceae</taxon>
        <taxon>Terriglobus</taxon>
    </lineage>
</organism>
<evidence type="ECO:0000256" key="4">
    <source>
        <dbReference type="ARBA" id="ARBA00022679"/>
    </source>
</evidence>
<feature type="site" description="Interaction with substrate tRNA" evidence="10">
    <location>
        <position position="124"/>
    </location>
</feature>
<feature type="binding site" evidence="10">
    <location>
        <begin position="13"/>
        <end position="18"/>
    </location>
    <ligand>
        <name>substrate</name>
    </ligand>
</feature>
<evidence type="ECO:0000256" key="6">
    <source>
        <dbReference type="ARBA" id="ARBA00022741"/>
    </source>
</evidence>
<comment type="function">
    <text evidence="2 10 12">Catalyzes the transfer of a dimethylallyl group onto the adenine at position 37 in tRNAs that read codons beginning with uridine, leading to the formation of N6-(dimethylallyl)adenosine (i(6)A).</text>
</comment>
<evidence type="ECO:0000256" key="3">
    <source>
        <dbReference type="ARBA" id="ARBA00005842"/>
    </source>
</evidence>
<dbReference type="EC" id="2.5.1.75" evidence="10"/>
<comment type="subunit">
    <text evidence="10">Monomer.</text>
</comment>
<dbReference type="GO" id="GO:0052381">
    <property type="term" value="F:tRNA dimethylallyltransferase activity"/>
    <property type="evidence" value="ECO:0007669"/>
    <property type="project" value="UniProtKB-UniRule"/>
</dbReference>
<feature type="region of interest" description="Interaction with substrate tRNA" evidence="10">
    <location>
        <begin position="36"/>
        <end position="39"/>
    </location>
</feature>
<keyword evidence="8 10" id="KW-0460">Magnesium</keyword>
<feature type="binding site" evidence="10">
    <location>
        <begin position="11"/>
        <end position="18"/>
    </location>
    <ligand>
        <name>ATP</name>
        <dbReference type="ChEBI" id="CHEBI:30616"/>
    </ligand>
</feature>
<proteinExistence type="inferred from homology"/>
<comment type="caution">
    <text evidence="10">Lacks conserved residue(s) required for the propagation of feature annotation.</text>
</comment>
<accession>E8V0P7</accession>
<keyword evidence="4 10" id="KW-0808">Transferase</keyword>
<gene>
    <name evidence="10" type="primary">miaA</name>
    <name evidence="14" type="ordered locus">AciPR4_0272</name>
</gene>
<evidence type="ECO:0000256" key="8">
    <source>
        <dbReference type="ARBA" id="ARBA00022842"/>
    </source>
</evidence>
<evidence type="ECO:0000256" key="12">
    <source>
        <dbReference type="RuleBase" id="RU003784"/>
    </source>
</evidence>
<dbReference type="GO" id="GO:0006400">
    <property type="term" value="P:tRNA modification"/>
    <property type="evidence" value="ECO:0007669"/>
    <property type="project" value="TreeGrafter"/>
</dbReference>
<evidence type="ECO:0000256" key="2">
    <source>
        <dbReference type="ARBA" id="ARBA00003213"/>
    </source>
</evidence>
<dbReference type="NCBIfam" id="TIGR00174">
    <property type="entry name" value="miaA"/>
    <property type="match status" value="1"/>
</dbReference>
<keyword evidence="15" id="KW-1185">Reference proteome</keyword>